<organism evidence="1 2">
    <name type="scientific">Roseovarius azorensis</name>
    <dbReference type="NCBI Taxonomy" id="1287727"/>
    <lineage>
        <taxon>Bacteria</taxon>
        <taxon>Pseudomonadati</taxon>
        <taxon>Pseudomonadota</taxon>
        <taxon>Alphaproteobacteria</taxon>
        <taxon>Rhodobacterales</taxon>
        <taxon>Roseobacteraceae</taxon>
        <taxon>Roseovarius</taxon>
    </lineage>
</organism>
<evidence type="ECO:0000313" key="1">
    <source>
        <dbReference type="EMBL" id="SEK99774.1"/>
    </source>
</evidence>
<protein>
    <submittedName>
        <fullName evidence="1">Uncharacterized protein</fullName>
    </submittedName>
</protein>
<dbReference type="OrthoDB" id="9083851at2"/>
<dbReference type="STRING" id="1287727.SAMN05443999_10384"/>
<gene>
    <name evidence="1" type="ORF">SAMN05443999_10384</name>
</gene>
<keyword evidence="2" id="KW-1185">Reference proteome</keyword>
<evidence type="ECO:0000313" key="2">
    <source>
        <dbReference type="Proteomes" id="UP000199582"/>
    </source>
</evidence>
<reference evidence="1 2" key="1">
    <citation type="submission" date="2016-10" db="EMBL/GenBank/DDBJ databases">
        <authorList>
            <person name="de Groot N.N."/>
        </authorList>
    </citation>
    <scope>NUCLEOTIDE SEQUENCE [LARGE SCALE GENOMIC DNA]</scope>
    <source>
        <strain evidence="1 2">DSM 100674</strain>
    </source>
</reference>
<proteinExistence type="predicted"/>
<sequence length="75" mass="8439">MHRQRRVTPSDPFTLLRTPLGKAGSGRVRYGAAMALWRDGHMNEAQLEVYREASAHDDRNPLVMLHDRGLPAVST</sequence>
<dbReference type="Proteomes" id="UP000199582">
    <property type="component" value="Unassembled WGS sequence"/>
</dbReference>
<dbReference type="EMBL" id="FOAG01000003">
    <property type="protein sequence ID" value="SEK99774.1"/>
    <property type="molecule type" value="Genomic_DNA"/>
</dbReference>
<name>A0A1H7LLD8_9RHOB</name>
<dbReference type="AlphaFoldDB" id="A0A1H7LLD8"/>
<dbReference type="RefSeq" id="WP_093033576.1">
    <property type="nucleotide sequence ID" value="NZ_FOAG01000003.1"/>
</dbReference>
<accession>A0A1H7LLD8</accession>